<dbReference type="Proteomes" id="UP001209878">
    <property type="component" value="Unassembled WGS sequence"/>
</dbReference>
<reference evidence="1" key="1">
    <citation type="journal article" date="2023" name="Mol. Biol. Evol.">
        <title>Third-Generation Sequencing Reveals the Adaptive Role of the Epigenome in Three Deep-Sea Polychaetes.</title>
        <authorList>
            <person name="Perez M."/>
            <person name="Aroh O."/>
            <person name="Sun Y."/>
            <person name="Lan Y."/>
            <person name="Juniper S.K."/>
            <person name="Young C.R."/>
            <person name="Angers B."/>
            <person name="Qian P.Y."/>
        </authorList>
    </citation>
    <scope>NUCLEOTIDE SEQUENCE</scope>
    <source>
        <strain evidence="1">R07B-5</strain>
    </source>
</reference>
<protein>
    <submittedName>
        <fullName evidence="1">Uncharacterized protein</fullName>
    </submittedName>
</protein>
<evidence type="ECO:0000313" key="2">
    <source>
        <dbReference type="Proteomes" id="UP001209878"/>
    </source>
</evidence>
<evidence type="ECO:0000313" key="1">
    <source>
        <dbReference type="EMBL" id="KAK2165041.1"/>
    </source>
</evidence>
<dbReference type="Gene3D" id="1.25.10.20">
    <property type="entry name" value="Vitellinogen, superhelical"/>
    <property type="match status" value="1"/>
</dbReference>
<dbReference type="EMBL" id="JAODUO010001383">
    <property type="protein sequence ID" value="KAK2165041.1"/>
    <property type="molecule type" value="Genomic_DNA"/>
</dbReference>
<gene>
    <name evidence="1" type="ORF">NP493_1368g00014</name>
</gene>
<dbReference type="AlphaFoldDB" id="A0AAD9NE84"/>
<accession>A0AAD9NE84</accession>
<comment type="caution">
    <text evidence="1">The sequence shown here is derived from an EMBL/GenBank/DDBJ whole genome shotgun (WGS) entry which is preliminary data.</text>
</comment>
<name>A0AAD9NE84_RIDPI</name>
<sequence>MIVRQTVTRAWTASLCHAPRPSSGTKLRNVYWSASDRCRFDQHSNLSLVSAGRIYSHSFNWIVFTNTPNADMNMWGADPVVNTLNKSADDLQSNMEIGTLKVEPISSTKLPLSDIQKEFSGNMSCIVKARAGANVNSYCECKDRNTPHVTVQCILPIDIHTGLPCFRHIVTMLRLLSREDINKMTVTYLRKDRSEVARQTMIDALGGAHTSDCYSAMMQHVFHAKHPEAELLMRALFQLVDLSAPTPEVSTVDIHYVSLNRLA</sequence>
<dbReference type="InterPro" id="IPR011030">
    <property type="entry name" value="Lipovitellin_superhlx_dom"/>
</dbReference>
<keyword evidence="2" id="KW-1185">Reference proteome</keyword>
<organism evidence="1 2">
    <name type="scientific">Ridgeia piscesae</name>
    <name type="common">Tubeworm</name>
    <dbReference type="NCBI Taxonomy" id="27915"/>
    <lineage>
        <taxon>Eukaryota</taxon>
        <taxon>Metazoa</taxon>
        <taxon>Spiralia</taxon>
        <taxon>Lophotrochozoa</taxon>
        <taxon>Annelida</taxon>
        <taxon>Polychaeta</taxon>
        <taxon>Sedentaria</taxon>
        <taxon>Canalipalpata</taxon>
        <taxon>Sabellida</taxon>
        <taxon>Siboglinidae</taxon>
        <taxon>Ridgeia</taxon>
    </lineage>
</organism>
<proteinExistence type="predicted"/>